<dbReference type="GO" id="GO:0000287">
    <property type="term" value="F:magnesium ion binding"/>
    <property type="evidence" value="ECO:0007669"/>
    <property type="project" value="UniProtKB-UniRule"/>
</dbReference>
<feature type="binding site" evidence="19">
    <location>
        <begin position="307"/>
        <end position="309"/>
    </location>
    <ligand>
        <name>GTP</name>
        <dbReference type="ChEBI" id="CHEBI:37565"/>
    </ligand>
</feature>
<dbReference type="NCBIfam" id="NF006806">
    <property type="entry name" value="PRK09319.1"/>
    <property type="match status" value="1"/>
</dbReference>
<comment type="similarity">
    <text evidence="6 19">In the N-terminal section; belongs to the DHBP synthase family.</text>
</comment>
<evidence type="ECO:0000256" key="15">
    <source>
        <dbReference type="ARBA" id="ARBA00023239"/>
    </source>
</evidence>
<dbReference type="NCBIfam" id="NF006803">
    <property type="entry name" value="PRK09311.1"/>
    <property type="match status" value="1"/>
</dbReference>
<feature type="binding site" evidence="19">
    <location>
        <position position="153"/>
    </location>
    <ligand>
        <name>Mg(2+)</name>
        <dbReference type="ChEBI" id="CHEBI:18420"/>
        <label>2</label>
    </ligand>
</feature>
<comment type="similarity">
    <text evidence="19">In the C-terminal section; belongs to the GTP cyclohydrolase II family.</text>
</comment>
<evidence type="ECO:0000256" key="16">
    <source>
        <dbReference type="ARBA" id="ARBA00023268"/>
    </source>
</evidence>
<comment type="catalytic activity">
    <reaction evidence="18 19">
        <text>GTP + 4 H2O = 2,5-diamino-6-hydroxy-4-(5-phosphoribosylamino)-pyrimidine + formate + 2 phosphate + 3 H(+)</text>
        <dbReference type="Rhea" id="RHEA:23704"/>
        <dbReference type="ChEBI" id="CHEBI:15377"/>
        <dbReference type="ChEBI" id="CHEBI:15378"/>
        <dbReference type="ChEBI" id="CHEBI:15740"/>
        <dbReference type="ChEBI" id="CHEBI:37565"/>
        <dbReference type="ChEBI" id="CHEBI:43474"/>
        <dbReference type="ChEBI" id="CHEBI:58614"/>
        <dbReference type="EC" id="3.5.4.25"/>
    </reaction>
</comment>
<feature type="active site" description="Proton acceptor; for GTP cyclohydrolase activity" evidence="19">
    <location>
        <position position="341"/>
    </location>
</feature>
<dbReference type="InterPro" id="IPR000926">
    <property type="entry name" value="RibA"/>
</dbReference>
<evidence type="ECO:0000256" key="14">
    <source>
        <dbReference type="ARBA" id="ARBA00023211"/>
    </source>
</evidence>
<feature type="region of interest" description="GTP cyclohydrolase II" evidence="19">
    <location>
        <begin position="212"/>
        <end position="559"/>
    </location>
</feature>
<dbReference type="SUPFAM" id="SSF142695">
    <property type="entry name" value="RibA-like"/>
    <property type="match status" value="1"/>
</dbReference>
<keyword evidence="8 19" id="KW-0479">Metal-binding</keyword>
<feature type="site" description="Essential for DHBP synthase activity" evidence="19">
    <location>
        <position position="174"/>
    </location>
</feature>
<evidence type="ECO:0000256" key="2">
    <source>
        <dbReference type="ARBA" id="ARBA00001936"/>
    </source>
</evidence>
<evidence type="ECO:0000259" key="20">
    <source>
        <dbReference type="Pfam" id="PF00925"/>
    </source>
</evidence>
<comment type="function">
    <text evidence="17 19">Catalyzes the conversion of GTP to 2,5-diamino-6-ribosylamino-4(3H)-pyrimidinone 5'-phosphate (DARP), formate and pyrophosphate.</text>
</comment>
<feature type="binding site" evidence="19">
    <location>
        <position position="36"/>
    </location>
    <ligand>
        <name>Mg(2+)</name>
        <dbReference type="ChEBI" id="CHEBI:18420"/>
        <label>1</label>
    </ligand>
</feature>
<dbReference type="NCBIfam" id="TIGR00506">
    <property type="entry name" value="ribB"/>
    <property type="match status" value="1"/>
</dbReference>
<dbReference type="EC" id="3.5.4.25" evidence="19"/>
<dbReference type="NCBIfam" id="NF001591">
    <property type="entry name" value="PRK00393.1"/>
    <property type="match status" value="1"/>
</dbReference>
<sequence length="559" mass="62208">MDAIETPILEFDPIDAALADIKAGRAVVVVDDENRENEGDLICAAQFATPNMINFMAVEARGLICLAMMGERLDILHLPLMVTKNTDSNQTAFTVSIDASPHLGVTTGISAEDRARTIQVAINSNTQPDDLTRPGHIFPIRAKEGGVLKRAGHTEAAVDLVRLSGLYPAGVICEIQNSDGSMARLPQLFQYAKKHDLKLISIADLISYRLKHDRFVYRETVCQFPSQFGDFKIYAYRNVLDATEHVAVVKGDPKQFKDKPIMVRMHSECLTGDALGSMRCDCRMQLQSALKMIEAAGLGIVVYLRQEGRGIGLVNKLKAYSLQDMGLDTVEANERLGFPADLRDYGMGAQMLNDLGVKQIRLITNNPRKIAGLKGYGLEVVDRVPLLIDSNDYNSGYLATKAEKLGHLLLQTYLITIAIDWQAEVPSVKESYAKLEKLRHLSRSAGLLLQEEVRPVAVALFGQSSLIFHLGFEQRQMIAQNWYKNPKHPYLLAIASILDDLVTWPNLKRLEFLISSGDDPMLGLQVHLDRHIFPLSHQPSQCCLELQTQTIYSFTVEGY</sequence>
<dbReference type="InterPro" id="IPR017945">
    <property type="entry name" value="DHBP_synth_RibB-like_a/b_dom"/>
</dbReference>
<keyword evidence="10 19" id="KW-0378">Hydrolase</keyword>
<dbReference type="GO" id="GO:0008270">
    <property type="term" value="F:zinc ion binding"/>
    <property type="evidence" value="ECO:0007669"/>
    <property type="project" value="UniProtKB-UniRule"/>
</dbReference>
<feature type="site" description="Essential for DHBP synthase activity" evidence="19">
    <location>
        <position position="136"/>
    </location>
</feature>
<feature type="binding site" evidence="19">
    <location>
        <position position="269"/>
    </location>
    <ligand>
        <name>Zn(2+)</name>
        <dbReference type="ChEBI" id="CHEBI:29105"/>
        <note>catalytic</note>
    </ligand>
</feature>
<comment type="pathway">
    <text evidence="4 19">Cofactor biosynthesis; riboflavin biosynthesis; 5-amino-6-(D-ribitylamino)uracil from GTP: step 1/4.</text>
</comment>
<evidence type="ECO:0000313" key="22">
    <source>
        <dbReference type="Proteomes" id="UP000287247"/>
    </source>
</evidence>
<dbReference type="CDD" id="cd00641">
    <property type="entry name" value="GTP_cyclohydro2"/>
    <property type="match status" value="1"/>
</dbReference>
<protein>
    <recommendedName>
        <fullName evidence="19">Riboflavin biosynthesis protein RibBA</fullName>
    </recommendedName>
    <domain>
        <recommendedName>
            <fullName evidence="19">3,4-dihydroxy-2-butanone 4-phosphate synthase</fullName>
            <shortName evidence="19">DHBP synthase</shortName>
            <ecNumber evidence="19">4.1.99.12</ecNumber>
        </recommendedName>
    </domain>
    <domain>
        <recommendedName>
            <fullName evidence="19">GTP cyclohydrolase-2</fullName>
            <ecNumber evidence="19">3.5.4.25</ecNumber>
        </recommendedName>
        <alternativeName>
            <fullName evidence="19">GTP cyclohydrolase II</fullName>
        </alternativeName>
    </domain>
</protein>
<dbReference type="AlphaFoldDB" id="A0A401IJA8"/>
<feature type="domain" description="GTP cyclohydrolase II" evidence="20">
    <location>
        <begin position="221"/>
        <end position="385"/>
    </location>
</feature>
<dbReference type="GO" id="GO:0009231">
    <property type="term" value="P:riboflavin biosynthetic process"/>
    <property type="evidence" value="ECO:0007669"/>
    <property type="project" value="UniProtKB-UniRule"/>
</dbReference>
<feature type="active site" description="Nucleophile; for GTP cyclohydrolase activity" evidence="19">
    <location>
        <position position="343"/>
    </location>
</feature>
<evidence type="ECO:0000256" key="12">
    <source>
        <dbReference type="ARBA" id="ARBA00022842"/>
    </source>
</evidence>
<keyword evidence="16 19" id="KW-0511">Multifunctional enzyme</keyword>
<dbReference type="FunFam" id="3.40.50.10990:FF:000001">
    <property type="entry name" value="Riboflavin biosynthesis protein RibBA"/>
    <property type="match status" value="1"/>
</dbReference>
<dbReference type="SUPFAM" id="SSF55821">
    <property type="entry name" value="YrdC/RibB"/>
    <property type="match status" value="1"/>
</dbReference>
<dbReference type="OrthoDB" id="9793111at2"/>
<keyword evidence="9 19" id="KW-0547">Nucleotide-binding</keyword>
<feature type="binding site" evidence="19">
    <location>
        <position position="329"/>
    </location>
    <ligand>
        <name>GTP</name>
        <dbReference type="ChEBI" id="CHEBI:37565"/>
    </ligand>
</feature>
<feature type="binding site" evidence="19">
    <location>
        <position position="280"/>
    </location>
    <ligand>
        <name>Zn(2+)</name>
        <dbReference type="ChEBI" id="CHEBI:29105"/>
        <note>catalytic</note>
    </ligand>
</feature>
<evidence type="ECO:0000313" key="21">
    <source>
        <dbReference type="EMBL" id="GBF81296.1"/>
    </source>
</evidence>
<evidence type="ECO:0000256" key="10">
    <source>
        <dbReference type="ARBA" id="ARBA00022801"/>
    </source>
</evidence>
<evidence type="ECO:0000256" key="1">
    <source>
        <dbReference type="ARBA" id="ARBA00000141"/>
    </source>
</evidence>
<feature type="binding site" evidence="19">
    <location>
        <position position="369"/>
    </location>
    <ligand>
        <name>GTP</name>
        <dbReference type="ChEBI" id="CHEBI:37565"/>
    </ligand>
</feature>
<dbReference type="InterPro" id="IPR016299">
    <property type="entry name" value="Riboflavin_synth_RibBA"/>
</dbReference>
<dbReference type="Gene3D" id="3.90.870.10">
    <property type="entry name" value="DHBP synthase"/>
    <property type="match status" value="1"/>
</dbReference>
<evidence type="ECO:0000256" key="9">
    <source>
        <dbReference type="ARBA" id="ARBA00022741"/>
    </source>
</evidence>
<feature type="binding site" evidence="19">
    <location>
        <begin position="264"/>
        <end position="268"/>
    </location>
    <ligand>
        <name>GTP</name>
        <dbReference type="ChEBI" id="CHEBI:37565"/>
    </ligand>
</feature>
<evidence type="ECO:0000256" key="13">
    <source>
        <dbReference type="ARBA" id="ARBA00023134"/>
    </source>
</evidence>
<accession>A0A401IJA8</accession>
<keyword evidence="7 19" id="KW-0686">Riboflavin biosynthesis</keyword>
<dbReference type="InterPro" id="IPR000422">
    <property type="entry name" value="DHBP_synthase_RibB"/>
</dbReference>
<feature type="binding site" evidence="19">
    <location>
        <position position="364"/>
    </location>
    <ligand>
        <name>GTP</name>
        <dbReference type="ChEBI" id="CHEBI:37565"/>
    </ligand>
</feature>
<dbReference type="FunFam" id="3.90.870.10:FF:000001">
    <property type="entry name" value="Riboflavin biosynthesis protein RibBA"/>
    <property type="match status" value="1"/>
</dbReference>
<dbReference type="NCBIfam" id="TIGR00505">
    <property type="entry name" value="ribA"/>
    <property type="match status" value="1"/>
</dbReference>
<dbReference type="Gene3D" id="3.40.50.10990">
    <property type="entry name" value="GTP cyclohydrolase II"/>
    <property type="match status" value="1"/>
</dbReference>
<dbReference type="HAMAP" id="MF_00180">
    <property type="entry name" value="RibB"/>
    <property type="match status" value="1"/>
</dbReference>
<evidence type="ECO:0000256" key="11">
    <source>
        <dbReference type="ARBA" id="ARBA00022833"/>
    </source>
</evidence>
<keyword evidence="11 19" id="KW-0862">Zinc</keyword>
<comment type="cofactor">
    <cofactor evidence="19">
        <name>Zn(2+)</name>
        <dbReference type="ChEBI" id="CHEBI:29105"/>
    </cofactor>
    <text evidence="19">Binds 1 zinc ion per subunit.</text>
</comment>
<feature type="binding site" evidence="19">
    <location>
        <position position="285"/>
    </location>
    <ligand>
        <name>GTP</name>
        <dbReference type="ChEBI" id="CHEBI:37565"/>
    </ligand>
</feature>
<feature type="binding site" evidence="19">
    <location>
        <position position="174"/>
    </location>
    <ligand>
        <name>D-ribulose 5-phosphate</name>
        <dbReference type="ChEBI" id="CHEBI:58121"/>
    </ligand>
</feature>
<comment type="caution">
    <text evidence="21">The sequence shown here is derived from an EMBL/GenBank/DDBJ whole genome shotgun (WGS) entry which is preliminary data.</text>
</comment>
<dbReference type="InterPro" id="IPR036144">
    <property type="entry name" value="RibA-like_sf"/>
</dbReference>
<feature type="binding site" evidence="19">
    <location>
        <begin position="35"/>
        <end position="36"/>
    </location>
    <ligand>
        <name>D-ribulose 5-phosphate</name>
        <dbReference type="ChEBI" id="CHEBI:58121"/>
    </ligand>
</feature>
<evidence type="ECO:0000256" key="4">
    <source>
        <dbReference type="ARBA" id="ARBA00004853"/>
    </source>
</evidence>
<dbReference type="GO" id="GO:0008686">
    <property type="term" value="F:3,4-dihydroxy-2-butanone-4-phosphate synthase activity"/>
    <property type="evidence" value="ECO:0007669"/>
    <property type="project" value="UniProtKB-UniRule"/>
</dbReference>
<evidence type="ECO:0000256" key="6">
    <source>
        <dbReference type="ARBA" id="ARBA00005520"/>
    </source>
</evidence>
<dbReference type="HAMAP" id="MF_01283">
    <property type="entry name" value="RibBA"/>
    <property type="match status" value="1"/>
</dbReference>
<gene>
    <name evidence="19" type="primary">ribBA</name>
    <name evidence="21" type="ORF">AsFPU1_2708</name>
</gene>
<name>A0A401IJA8_APHSA</name>
<evidence type="ECO:0000256" key="18">
    <source>
        <dbReference type="ARBA" id="ARBA00049295"/>
    </source>
</evidence>
<dbReference type="PANTHER" id="PTHR21327">
    <property type="entry name" value="GTP CYCLOHYDROLASE II-RELATED"/>
    <property type="match status" value="1"/>
</dbReference>
<feature type="binding site" evidence="19">
    <location>
        <begin position="150"/>
        <end position="154"/>
    </location>
    <ligand>
        <name>D-ribulose 5-phosphate</name>
        <dbReference type="ChEBI" id="CHEBI:58121"/>
    </ligand>
</feature>
<feature type="binding site" evidence="19">
    <location>
        <position position="282"/>
    </location>
    <ligand>
        <name>Zn(2+)</name>
        <dbReference type="ChEBI" id="CHEBI:29105"/>
        <note>catalytic</note>
    </ligand>
</feature>
<proteinExistence type="inferred from homology"/>
<keyword evidence="15 19" id="KW-0456">Lyase</keyword>
<dbReference type="GO" id="GO:0005829">
    <property type="term" value="C:cytosol"/>
    <property type="evidence" value="ECO:0007669"/>
    <property type="project" value="TreeGrafter"/>
</dbReference>
<dbReference type="InterPro" id="IPR032677">
    <property type="entry name" value="GTP_cyclohydro_II"/>
</dbReference>
<feature type="binding site" evidence="19">
    <location>
        <position position="40"/>
    </location>
    <ligand>
        <name>D-ribulose 5-phosphate</name>
        <dbReference type="ChEBI" id="CHEBI:58121"/>
    </ligand>
</feature>
<keyword evidence="13 19" id="KW-0342">GTP-binding</keyword>
<keyword evidence="14 19" id="KW-0464">Manganese</keyword>
<dbReference type="GO" id="GO:0005525">
    <property type="term" value="F:GTP binding"/>
    <property type="evidence" value="ECO:0007669"/>
    <property type="project" value="UniProtKB-KW"/>
</dbReference>
<dbReference type="Pfam" id="PF00925">
    <property type="entry name" value="GTP_cyclohydro2"/>
    <property type="match status" value="1"/>
</dbReference>
<dbReference type="PANTHER" id="PTHR21327:SF18">
    <property type="entry name" value="3,4-DIHYDROXY-2-BUTANONE 4-PHOSPHATE SYNTHASE"/>
    <property type="match status" value="1"/>
</dbReference>
<feature type="binding site" evidence="19">
    <location>
        <position position="36"/>
    </location>
    <ligand>
        <name>Mg(2+)</name>
        <dbReference type="ChEBI" id="CHEBI:18420"/>
        <label>2</label>
    </ligand>
</feature>
<comment type="cofactor">
    <cofactor evidence="2">
        <name>Mn(2+)</name>
        <dbReference type="ChEBI" id="CHEBI:29035"/>
    </cofactor>
</comment>
<evidence type="ECO:0000256" key="3">
    <source>
        <dbReference type="ARBA" id="ARBA00002284"/>
    </source>
</evidence>
<dbReference type="EC" id="4.1.99.12" evidence="19"/>
<comment type="cofactor">
    <cofactor evidence="19">
        <name>Mg(2+)</name>
        <dbReference type="ChEBI" id="CHEBI:18420"/>
    </cofactor>
    <cofactor evidence="19">
        <name>Mn(2+)</name>
        <dbReference type="ChEBI" id="CHEBI:29035"/>
    </cofactor>
    <text evidence="19">Binds 2 divalent metal cations per subunit. Magnesium or manganese.</text>
</comment>
<dbReference type="GO" id="GO:0030145">
    <property type="term" value="F:manganese ion binding"/>
    <property type="evidence" value="ECO:0007669"/>
    <property type="project" value="UniProtKB-UniRule"/>
</dbReference>
<dbReference type="Proteomes" id="UP000287247">
    <property type="component" value="Unassembled WGS sequence"/>
</dbReference>
<keyword evidence="12 19" id="KW-0460">Magnesium</keyword>
<evidence type="ECO:0000256" key="5">
    <source>
        <dbReference type="ARBA" id="ARBA00004904"/>
    </source>
</evidence>
<evidence type="ECO:0000256" key="7">
    <source>
        <dbReference type="ARBA" id="ARBA00022619"/>
    </source>
</evidence>
<evidence type="ECO:0000256" key="19">
    <source>
        <dbReference type="HAMAP-Rule" id="MF_01283"/>
    </source>
</evidence>
<keyword evidence="22" id="KW-1185">Reference proteome</keyword>
<dbReference type="GO" id="GO:0003935">
    <property type="term" value="F:GTP cyclohydrolase II activity"/>
    <property type="evidence" value="ECO:0007669"/>
    <property type="project" value="UniProtKB-UniRule"/>
</dbReference>
<evidence type="ECO:0000256" key="17">
    <source>
        <dbReference type="ARBA" id="ARBA00043932"/>
    </source>
</evidence>
<comment type="catalytic activity">
    <reaction evidence="1 19">
        <text>D-ribulose 5-phosphate = (2S)-2-hydroxy-3-oxobutyl phosphate + formate + H(+)</text>
        <dbReference type="Rhea" id="RHEA:18457"/>
        <dbReference type="ChEBI" id="CHEBI:15378"/>
        <dbReference type="ChEBI" id="CHEBI:15740"/>
        <dbReference type="ChEBI" id="CHEBI:58121"/>
        <dbReference type="ChEBI" id="CHEBI:58830"/>
        <dbReference type="EC" id="4.1.99.12"/>
    </reaction>
</comment>
<reference evidence="22" key="1">
    <citation type="submission" date="2017-05" db="EMBL/GenBank/DDBJ databases">
        <title>Physiological properties and genetic analysis related to exopolysaccharide production of fresh-water unicellular cyanobacterium Aphanothece sacrum, Suizenji Nori, that has been cultured as a food source in Japan.</title>
        <authorList>
            <person name="Kanesaki Y."/>
            <person name="Yoshikawa S."/>
            <person name="Ohki K."/>
        </authorList>
    </citation>
    <scope>NUCLEOTIDE SEQUENCE [LARGE SCALE GENOMIC DNA]</scope>
    <source>
        <strain evidence="22">FPU1</strain>
    </source>
</reference>
<organism evidence="21 22">
    <name type="scientific">Aphanothece sacrum FPU1</name>
    <dbReference type="NCBI Taxonomy" id="1920663"/>
    <lineage>
        <taxon>Bacteria</taxon>
        <taxon>Bacillati</taxon>
        <taxon>Cyanobacteriota</taxon>
        <taxon>Cyanophyceae</taxon>
        <taxon>Oscillatoriophycideae</taxon>
        <taxon>Chroococcales</taxon>
        <taxon>Aphanothecaceae</taxon>
        <taxon>Aphanothece</taxon>
    </lineage>
</organism>
<dbReference type="HAMAP" id="MF_00179">
    <property type="entry name" value="RibA"/>
    <property type="match status" value="1"/>
</dbReference>
<evidence type="ECO:0000256" key="8">
    <source>
        <dbReference type="ARBA" id="ARBA00022723"/>
    </source>
</evidence>
<dbReference type="RefSeq" id="WP_124970818.1">
    <property type="nucleotide sequence ID" value="NZ_BDQK01000013.1"/>
</dbReference>
<dbReference type="Pfam" id="PF00926">
    <property type="entry name" value="DHBP_synthase"/>
    <property type="match status" value="1"/>
</dbReference>
<comment type="function">
    <text evidence="3 19">Catalyzes the conversion of D-ribulose 5-phosphate to formate and 3,4-dihydroxy-2-butanone 4-phosphate.</text>
</comment>
<feature type="region of interest" description="DHBP synthase" evidence="19">
    <location>
        <begin position="1"/>
        <end position="211"/>
    </location>
</feature>
<dbReference type="EMBL" id="BDQK01000013">
    <property type="protein sequence ID" value="GBF81296.1"/>
    <property type="molecule type" value="Genomic_DNA"/>
</dbReference>
<dbReference type="UniPathway" id="UPA00275">
    <property type="reaction ID" value="UER00399"/>
</dbReference>
<comment type="pathway">
    <text evidence="5 19">Cofactor biosynthesis; riboflavin biosynthesis; 2-hydroxy-3-oxobutyl phosphate from D-ribulose 5-phosphate: step 1/1.</text>
</comment>